<gene>
    <name evidence="1" type="ORF">F2P81_002651</name>
</gene>
<dbReference type="AlphaFoldDB" id="A0A6A4TVP8"/>
<proteinExistence type="predicted"/>
<evidence type="ECO:0000313" key="2">
    <source>
        <dbReference type="Proteomes" id="UP000438429"/>
    </source>
</evidence>
<accession>A0A6A4TVP8</accession>
<dbReference type="Proteomes" id="UP000438429">
    <property type="component" value="Unassembled WGS sequence"/>
</dbReference>
<reference evidence="1 2" key="1">
    <citation type="submission" date="2019-06" db="EMBL/GenBank/DDBJ databases">
        <title>Draft genomes of female and male turbot (Scophthalmus maximus).</title>
        <authorList>
            <person name="Xu H."/>
            <person name="Xu X.-W."/>
            <person name="Shao C."/>
            <person name="Chen S."/>
        </authorList>
    </citation>
    <scope>NUCLEOTIDE SEQUENCE [LARGE SCALE GENOMIC DNA]</scope>
    <source>
        <strain evidence="1">Ysfricsl-2016a</strain>
        <tissue evidence="1">Blood</tissue>
    </source>
</reference>
<sequence>MKKLRVTGPDWLTFELEIRRRLVFVWLLLLLGMEKKRDMRKTSQRRGSILHIHILHEEDQFDELPVWTDCIQELPGIDPWLMQVSASAVLQIAAQHVFLSPPCRAIIIVFDILYFFMTS</sequence>
<protein>
    <submittedName>
        <fullName evidence="1">Uncharacterized protein</fullName>
    </submittedName>
</protein>
<dbReference type="EMBL" id="VEVO01000002">
    <property type="protein sequence ID" value="KAF0046122.1"/>
    <property type="molecule type" value="Genomic_DNA"/>
</dbReference>
<name>A0A6A4TVP8_SCOMX</name>
<evidence type="ECO:0000313" key="1">
    <source>
        <dbReference type="EMBL" id="KAF0046122.1"/>
    </source>
</evidence>
<comment type="caution">
    <text evidence="1">The sequence shown here is derived from an EMBL/GenBank/DDBJ whole genome shotgun (WGS) entry which is preliminary data.</text>
</comment>
<organism evidence="1 2">
    <name type="scientific">Scophthalmus maximus</name>
    <name type="common">Turbot</name>
    <name type="synonym">Psetta maxima</name>
    <dbReference type="NCBI Taxonomy" id="52904"/>
    <lineage>
        <taxon>Eukaryota</taxon>
        <taxon>Metazoa</taxon>
        <taxon>Chordata</taxon>
        <taxon>Craniata</taxon>
        <taxon>Vertebrata</taxon>
        <taxon>Euteleostomi</taxon>
        <taxon>Actinopterygii</taxon>
        <taxon>Neopterygii</taxon>
        <taxon>Teleostei</taxon>
        <taxon>Neoteleostei</taxon>
        <taxon>Acanthomorphata</taxon>
        <taxon>Carangaria</taxon>
        <taxon>Pleuronectiformes</taxon>
        <taxon>Pleuronectoidei</taxon>
        <taxon>Scophthalmidae</taxon>
        <taxon>Scophthalmus</taxon>
    </lineage>
</organism>